<evidence type="ECO:0000256" key="13">
    <source>
        <dbReference type="SAM" id="Phobius"/>
    </source>
</evidence>
<keyword evidence="6" id="KW-0479">Metal-binding</keyword>
<sequence>MMFSPDDHITFSSSVSYLLKPYHAPDILMLDKPINNLNIESIQAVAEAIEDFEGGSGNAIYEIDGVFDAFREEIVDKLNETLAPPPRNIRFYIFRFLLYEYDRILETVYSLHFGSHLPAQFSSLGHFAFAADTEEEENENGRVFLADFEARDRLEMASAHSPQVPQPKPMKNYHIRLWAKQGLYKSDGQRIFMELLGQINADKNAFVAVAFSYDTIMGNDTVTSCSSFQDEPFSGRLSFNPGKTNRKVPVEDNFLSSGLTENRQLTVHSLDQNSDRFPFISKSFVLLTTFEQQNASFAAMGETEEVKENQTTRVTQTESSETTEKDGPPPSTTEKPKVSSEESARLMRLLKAHAILMILAWTVLVPTAILSARYLRDHYINKVMGVHVWFLIHRSVNFLAVVMITASFVCIFARKDWMWMGPVLDGFAWFQPLSALLSGLIAWTLAMVTLYIGITTFRAFSNPLLAKQLFISYLAILLCSFLVLEFVRLQKSWRKKQQAELIAPEQQHKLPAYNNNFVQEGTRNALDVTVEPANQKKLNAVQKGVLLSFVACAIATAVFICLLILF</sequence>
<feature type="transmembrane region" description="Helical" evidence="13">
    <location>
        <begin position="469"/>
        <end position="487"/>
    </location>
</feature>
<feature type="transmembrane region" description="Helical" evidence="13">
    <location>
        <begin position="395"/>
        <end position="413"/>
    </location>
</feature>
<keyword evidence="7" id="KW-0249">Electron transport</keyword>
<keyword evidence="5 13" id="KW-0812">Transmembrane</keyword>
<dbReference type="CDD" id="cd08760">
    <property type="entry name" value="Cyt_b561_FRRS1_like"/>
    <property type="match status" value="1"/>
</dbReference>
<organism evidence="15 16">
    <name type="scientific">Ditylenchus dipsaci</name>
    <dbReference type="NCBI Taxonomy" id="166011"/>
    <lineage>
        <taxon>Eukaryota</taxon>
        <taxon>Metazoa</taxon>
        <taxon>Ecdysozoa</taxon>
        <taxon>Nematoda</taxon>
        <taxon>Chromadorea</taxon>
        <taxon>Rhabditida</taxon>
        <taxon>Tylenchina</taxon>
        <taxon>Tylenchomorpha</taxon>
        <taxon>Sphaerularioidea</taxon>
        <taxon>Anguinidae</taxon>
        <taxon>Anguininae</taxon>
        <taxon>Ditylenchus</taxon>
    </lineage>
</organism>
<dbReference type="AlphaFoldDB" id="A0A915DKI2"/>
<evidence type="ECO:0000256" key="9">
    <source>
        <dbReference type="ARBA" id="ARBA00023004"/>
    </source>
</evidence>
<dbReference type="Proteomes" id="UP000887574">
    <property type="component" value="Unplaced"/>
</dbReference>
<keyword evidence="3" id="KW-0813">Transport</keyword>
<dbReference type="GO" id="GO:0016020">
    <property type="term" value="C:membrane"/>
    <property type="evidence" value="ECO:0007669"/>
    <property type="project" value="UniProtKB-SubCell"/>
</dbReference>
<keyword evidence="15" id="KW-1185">Reference proteome</keyword>
<dbReference type="InterPro" id="IPR006593">
    <property type="entry name" value="Cyt_b561/ferric_Rdtase_TM"/>
</dbReference>
<feature type="transmembrane region" description="Helical" evidence="13">
    <location>
        <begin position="545"/>
        <end position="565"/>
    </location>
</feature>
<evidence type="ECO:0000256" key="6">
    <source>
        <dbReference type="ARBA" id="ARBA00022723"/>
    </source>
</evidence>
<dbReference type="GO" id="GO:0020037">
    <property type="term" value="F:heme binding"/>
    <property type="evidence" value="ECO:0007669"/>
    <property type="project" value="TreeGrafter"/>
</dbReference>
<evidence type="ECO:0000256" key="3">
    <source>
        <dbReference type="ARBA" id="ARBA00022448"/>
    </source>
</evidence>
<proteinExistence type="predicted"/>
<evidence type="ECO:0000259" key="14">
    <source>
        <dbReference type="SMART" id="SM00665"/>
    </source>
</evidence>
<keyword evidence="8 13" id="KW-1133">Transmembrane helix</keyword>
<feature type="transmembrane region" description="Helical" evidence="13">
    <location>
        <begin position="354"/>
        <end position="375"/>
    </location>
</feature>
<dbReference type="PANTHER" id="PTHR15422">
    <property type="entry name" value="OS05G0565100 PROTEIN"/>
    <property type="match status" value="1"/>
</dbReference>
<keyword evidence="4" id="KW-0349">Heme</keyword>
<evidence type="ECO:0000256" key="10">
    <source>
        <dbReference type="ARBA" id="ARBA00023136"/>
    </source>
</evidence>
<reference evidence="16" key="1">
    <citation type="submission" date="2022-11" db="UniProtKB">
        <authorList>
            <consortium name="WormBaseParasite"/>
        </authorList>
    </citation>
    <scope>IDENTIFICATION</scope>
</reference>
<dbReference type="SMART" id="SM00665">
    <property type="entry name" value="B561"/>
    <property type="match status" value="1"/>
</dbReference>
<dbReference type="Gene3D" id="1.20.120.1770">
    <property type="match status" value="1"/>
</dbReference>
<evidence type="ECO:0000256" key="11">
    <source>
        <dbReference type="ARBA" id="ARBA00024225"/>
    </source>
</evidence>
<evidence type="ECO:0000256" key="12">
    <source>
        <dbReference type="SAM" id="MobiDB-lite"/>
    </source>
</evidence>
<feature type="transmembrane region" description="Helical" evidence="13">
    <location>
        <begin position="433"/>
        <end position="457"/>
    </location>
</feature>
<feature type="domain" description="Cytochrome b561" evidence="14">
    <location>
        <begin position="352"/>
        <end position="454"/>
    </location>
</feature>
<name>A0A915DKI2_9BILA</name>
<dbReference type="GO" id="GO:0046872">
    <property type="term" value="F:metal ion binding"/>
    <property type="evidence" value="ECO:0007669"/>
    <property type="project" value="UniProtKB-KW"/>
</dbReference>
<feature type="compositionally biased region" description="Polar residues" evidence="12">
    <location>
        <begin position="311"/>
        <end position="320"/>
    </location>
</feature>
<evidence type="ECO:0000256" key="4">
    <source>
        <dbReference type="ARBA" id="ARBA00022617"/>
    </source>
</evidence>
<dbReference type="GO" id="GO:0140571">
    <property type="term" value="F:transmembrane ascorbate ferrireductase activity"/>
    <property type="evidence" value="ECO:0007669"/>
    <property type="project" value="UniProtKB-EC"/>
</dbReference>
<evidence type="ECO:0000256" key="2">
    <source>
        <dbReference type="ARBA" id="ARBA00004141"/>
    </source>
</evidence>
<evidence type="ECO:0000256" key="1">
    <source>
        <dbReference type="ARBA" id="ARBA00001970"/>
    </source>
</evidence>
<dbReference type="InterPro" id="IPR045150">
    <property type="entry name" value="CYB561D1/2"/>
</dbReference>
<feature type="region of interest" description="Disordered" evidence="12">
    <location>
        <begin position="301"/>
        <end position="338"/>
    </location>
</feature>
<keyword evidence="9" id="KW-0408">Iron</keyword>
<accession>A0A915DKI2</accession>
<dbReference type="GO" id="GO:0140575">
    <property type="term" value="F:transmembrane monodehydroascorbate reductase activity"/>
    <property type="evidence" value="ECO:0007669"/>
    <property type="project" value="InterPro"/>
</dbReference>
<evidence type="ECO:0000313" key="16">
    <source>
        <dbReference type="WBParaSite" id="jg21018"/>
    </source>
</evidence>
<evidence type="ECO:0000256" key="8">
    <source>
        <dbReference type="ARBA" id="ARBA00022989"/>
    </source>
</evidence>
<protein>
    <recommendedName>
        <fullName evidence="11">ascorbate ferrireductase (transmembrane)</fullName>
        <ecNumber evidence="11">7.2.1.3</ecNumber>
    </recommendedName>
</protein>
<keyword evidence="10 13" id="KW-0472">Membrane</keyword>
<comment type="cofactor">
    <cofactor evidence="1">
        <name>heme b</name>
        <dbReference type="ChEBI" id="CHEBI:60344"/>
    </cofactor>
</comment>
<dbReference type="PANTHER" id="PTHR15422:SF24">
    <property type="entry name" value="DOMON RELATED DOMAIN-CONTAINING PROTEIN"/>
    <property type="match status" value="1"/>
</dbReference>
<dbReference type="EC" id="7.2.1.3" evidence="11"/>
<comment type="subcellular location">
    <subcellularLocation>
        <location evidence="2">Membrane</location>
        <topology evidence="2">Multi-pass membrane protein</topology>
    </subcellularLocation>
</comment>
<evidence type="ECO:0000256" key="5">
    <source>
        <dbReference type="ARBA" id="ARBA00022692"/>
    </source>
</evidence>
<dbReference type="WBParaSite" id="jg21018">
    <property type="protein sequence ID" value="jg21018"/>
    <property type="gene ID" value="jg21018"/>
</dbReference>
<evidence type="ECO:0000256" key="7">
    <source>
        <dbReference type="ARBA" id="ARBA00022982"/>
    </source>
</evidence>
<evidence type="ECO:0000313" key="15">
    <source>
        <dbReference type="Proteomes" id="UP000887574"/>
    </source>
</evidence>